<dbReference type="InterPro" id="IPR030390">
    <property type="entry name" value="MeTrfase_TrmA_AS"/>
</dbReference>
<evidence type="ECO:0000313" key="8">
    <source>
        <dbReference type="EMBL" id="MFC3121267.1"/>
    </source>
</evidence>
<feature type="binding site" evidence="5 6">
    <location>
        <position position="216"/>
    </location>
    <ligand>
        <name>S-adenosyl-L-methionine</name>
        <dbReference type="ChEBI" id="CHEBI:59789"/>
    </ligand>
</feature>
<dbReference type="Pfam" id="PF05958">
    <property type="entry name" value="tRNA_U5-meth_tr"/>
    <property type="match status" value="1"/>
</dbReference>
<comment type="similarity">
    <text evidence="5">Belongs to the class I-like SAM-binding methyltransferase superfamily. RNA M5U methyltransferase family. TrmA subfamily.</text>
</comment>
<dbReference type="CDD" id="cd02440">
    <property type="entry name" value="AdoMet_MTases"/>
    <property type="match status" value="1"/>
</dbReference>
<reference evidence="9" key="1">
    <citation type="journal article" date="2019" name="Int. J. Syst. Evol. Microbiol.">
        <title>The Global Catalogue of Microorganisms (GCM) 10K type strain sequencing project: providing services to taxonomists for standard genome sequencing and annotation.</title>
        <authorList>
            <consortium name="The Broad Institute Genomics Platform"/>
            <consortium name="The Broad Institute Genome Sequencing Center for Infectious Disease"/>
            <person name="Wu L."/>
            <person name="Ma J."/>
        </authorList>
    </citation>
    <scope>NUCLEOTIDE SEQUENCE [LARGE SCALE GENOMIC DNA]</scope>
    <source>
        <strain evidence="9">KCTC 52473</strain>
    </source>
</reference>
<proteinExistence type="inferred from homology"/>
<dbReference type="SUPFAM" id="SSF53335">
    <property type="entry name" value="S-adenosyl-L-methionine-dependent methyltransferases"/>
    <property type="match status" value="1"/>
</dbReference>
<dbReference type="Proteomes" id="UP001595478">
    <property type="component" value="Unassembled WGS sequence"/>
</dbReference>
<dbReference type="NCBIfam" id="TIGR02143">
    <property type="entry name" value="trmA_only"/>
    <property type="match status" value="1"/>
</dbReference>
<dbReference type="EC" id="2.1.1.35" evidence="5"/>
<feature type="binding site" evidence="5 6">
    <location>
        <position position="297"/>
    </location>
    <ligand>
        <name>S-adenosyl-L-methionine</name>
        <dbReference type="ChEBI" id="CHEBI:59789"/>
    </ligand>
</feature>
<evidence type="ECO:0000256" key="1">
    <source>
        <dbReference type="ARBA" id="ARBA00022603"/>
    </source>
</evidence>
<keyword evidence="3 5" id="KW-0949">S-adenosyl-L-methionine</keyword>
<keyword evidence="4 5" id="KW-0819">tRNA processing</keyword>
<accession>A0ABV7FQZ0</accession>
<feature type="binding site" evidence="5">
    <location>
        <position position="221"/>
    </location>
    <ligand>
        <name>S-adenosyl-L-methionine</name>
        <dbReference type="ChEBI" id="CHEBI:59789"/>
    </ligand>
</feature>
<feature type="active site" evidence="7">
    <location>
        <position position="322"/>
    </location>
</feature>
<feature type="active site" description="Proton acceptor" evidence="5">
    <location>
        <position position="356"/>
    </location>
</feature>
<feature type="active site" description="Nucleophile" evidence="5 6">
    <location>
        <position position="322"/>
    </location>
</feature>
<evidence type="ECO:0000256" key="7">
    <source>
        <dbReference type="PROSITE-ProRule" id="PRU10015"/>
    </source>
</evidence>
<dbReference type="Gene3D" id="3.40.50.150">
    <property type="entry name" value="Vaccinia Virus protein VP39"/>
    <property type="match status" value="1"/>
</dbReference>
<dbReference type="InterPro" id="IPR011869">
    <property type="entry name" value="TrmA_MeTrfase"/>
</dbReference>
<dbReference type="InterPro" id="IPR029063">
    <property type="entry name" value="SAM-dependent_MTases_sf"/>
</dbReference>
<dbReference type="PROSITE" id="PS01230">
    <property type="entry name" value="TRMA_1"/>
    <property type="match status" value="1"/>
</dbReference>
<dbReference type="GO" id="GO:0032259">
    <property type="term" value="P:methylation"/>
    <property type="evidence" value="ECO:0007669"/>
    <property type="project" value="UniProtKB-KW"/>
</dbReference>
<evidence type="ECO:0000256" key="4">
    <source>
        <dbReference type="ARBA" id="ARBA00022694"/>
    </source>
</evidence>
<feature type="binding site" evidence="5 6">
    <location>
        <position position="237"/>
    </location>
    <ligand>
        <name>S-adenosyl-L-methionine</name>
        <dbReference type="ChEBI" id="CHEBI:59789"/>
    </ligand>
</feature>
<comment type="catalytic activity">
    <reaction evidence="5">
        <text>uridine(341) in tmRNA + S-adenosyl-L-methionine = 5-methyluridine(341) in tmRNA + S-adenosyl-L-homocysteine + H(+)</text>
        <dbReference type="Rhea" id="RHEA:43612"/>
        <dbReference type="Rhea" id="RHEA-COMP:10630"/>
        <dbReference type="Rhea" id="RHEA-COMP:10631"/>
        <dbReference type="ChEBI" id="CHEBI:15378"/>
        <dbReference type="ChEBI" id="CHEBI:57856"/>
        <dbReference type="ChEBI" id="CHEBI:59789"/>
        <dbReference type="ChEBI" id="CHEBI:65315"/>
        <dbReference type="ChEBI" id="CHEBI:74447"/>
    </reaction>
</comment>
<evidence type="ECO:0000256" key="6">
    <source>
        <dbReference type="PROSITE-ProRule" id="PRU01024"/>
    </source>
</evidence>
<evidence type="ECO:0000256" key="5">
    <source>
        <dbReference type="HAMAP-Rule" id="MF_01011"/>
    </source>
</evidence>
<comment type="caution">
    <text evidence="8">The sequence shown here is derived from an EMBL/GenBank/DDBJ whole genome shotgun (WGS) entry which is preliminary data.</text>
</comment>
<protein>
    <recommendedName>
        <fullName evidence="5">tRNA/tmRNA (uracil-C(5))-methyltransferase</fullName>
        <ecNumber evidence="5">2.1.1.35</ecNumber>
    </recommendedName>
    <alternativeName>
        <fullName evidence="5">tRNA (uracil(54)-C(5))-methyltransferase</fullName>
    </alternativeName>
    <alternativeName>
        <fullName evidence="5">tRNA(m5U54)-methyltransferase</fullName>
        <shortName evidence="5">RUMT</shortName>
    </alternativeName>
    <alternativeName>
        <fullName evidence="5">tmRNA (uracil(341)-C(5))-methyltransferase</fullName>
    </alternativeName>
</protein>
<dbReference type="PANTHER" id="PTHR47790:SF2">
    <property type="entry name" value="TRNA_TMRNA (URACIL-C(5))-METHYLTRANSFERASE"/>
    <property type="match status" value="1"/>
</dbReference>
<dbReference type="RefSeq" id="WP_376919401.1">
    <property type="nucleotide sequence ID" value="NZ_JBHRSW010000007.1"/>
</dbReference>
<feature type="binding site" evidence="5 6">
    <location>
        <position position="188"/>
    </location>
    <ligand>
        <name>S-adenosyl-L-methionine</name>
        <dbReference type="ChEBI" id="CHEBI:59789"/>
    </ligand>
</feature>
<dbReference type="HAMAP" id="MF_01011">
    <property type="entry name" value="RNA_methyltr_TrmA"/>
    <property type="match status" value="1"/>
</dbReference>
<gene>
    <name evidence="5 8" type="primary">trmA</name>
    <name evidence="8" type="ORF">ACFOHL_06510</name>
</gene>
<dbReference type="Gene3D" id="2.40.50.1070">
    <property type="match status" value="1"/>
</dbReference>
<evidence type="ECO:0000256" key="2">
    <source>
        <dbReference type="ARBA" id="ARBA00022679"/>
    </source>
</evidence>
<name>A0ABV7FQZ0_9ALTE</name>
<comment type="catalytic activity">
    <reaction evidence="5">
        <text>uridine(54) in tRNA + S-adenosyl-L-methionine = 5-methyluridine(54) in tRNA + S-adenosyl-L-homocysteine + H(+)</text>
        <dbReference type="Rhea" id="RHEA:42712"/>
        <dbReference type="Rhea" id="RHEA-COMP:10167"/>
        <dbReference type="Rhea" id="RHEA-COMP:10193"/>
        <dbReference type="ChEBI" id="CHEBI:15378"/>
        <dbReference type="ChEBI" id="CHEBI:57856"/>
        <dbReference type="ChEBI" id="CHEBI:59789"/>
        <dbReference type="ChEBI" id="CHEBI:65315"/>
        <dbReference type="ChEBI" id="CHEBI:74447"/>
        <dbReference type="EC" id="2.1.1.35"/>
    </reaction>
</comment>
<organism evidence="8 9">
    <name type="scientific">Agaribacter flavus</name>
    <dbReference type="NCBI Taxonomy" id="1902781"/>
    <lineage>
        <taxon>Bacteria</taxon>
        <taxon>Pseudomonadati</taxon>
        <taxon>Pseudomonadota</taxon>
        <taxon>Gammaproteobacteria</taxon>
        <taxon>Alteromonadales</taxon>
        <taxon>Alteromonadaceae</taxon>
        <taxon>Agaribacter</taxon>
    </lineage>
</organism>
<dbReference type="PANTHER" id="PTHR47790">
    <property type="entry name" value="TRNA/TMRNA (URACIL-C(5))-METHYLTRANSFERASE"/>
    <property type="match status" value="1"/>
</dbReference>
<evidence type="ECO:0000256" key="3">
    <source>
        <dbReference type="ARBA" id="ARBA00022691"/>
    </source>
</evidence>
<keyword evidence="9" id="KW-1185">Reference proteome</keyword>
<dbReference type="GO" id="GO:0030697">
    <property type="term" value="F:tRNA (uracil(54)-C5)-methyltransferase activity, S-adenosyl methionine-dependent"/>
    <property type="evidence" value="ECO:0007669"/>
    <property type="project" value="UniProtKB-EC"/>
</dbReference>
<dbReference type="EMBL" id="JBHRSW010000007">
    <property type="protein sequence ID" value="MFC3121267.1"/>
    <property type="molecule type" value="Genomic_DNA"/>
</dbReference>
<evidence type="ECO:0000313" key="9">
    <source>
        <dbReference type="Proteomes" id="UP001595478"/>
    </source>
</evidence>
<comment type="function">
    <text evidence="5">Dual-specificity methyltransferase that catalyzes the formation of 5-methyluridine at position 54 (m5U54) in all tRNAs, and that of position 341 (m5U341) in tmRNA (transfer-mRNA).</text>
</comment>
<dbReference type="PROSITE" id="PS51687">
    <property type="entry name" value="SAM_MT_RNA_M5U"/>
    <property type="match status" value="1"/>
</dbReference>
<dbReference type="InterPro" id="IPR010280">
    <property type="entry name" value="U5_MeTrfase_fam"/>
</dbReference>
<keyword evidence="1 5" id="KW-0489">Methyltransferase</keyword>
<keyword evidence="2 5" id="KW-0808">Transferase</keyword>
<sequence length="364" mass="41830">MASMNENYETQLNKKHEYLCELLSPYYQNDVAVFKSSPSGYRMRAEFRVWHEGVDLFHIMFDKGTKEKYRVDNLPAAYPLINSAMEVIIPLLKDNQTLRKKLFQIDYLATTSNEILISLIYHKALNEEWEEEAKVLKNLLSAKLNTSLNLIGRAKKQKIVLNQDYVTERLTVFNKAYSFVQVENSFTQPNALINQHMIEWSIEQLRDVEGDLLELYCGAGNFSVPLSGYCSKVLATEISKTSVNAAQVNIRDNHVENLTIARLSSEEFVEAFKGLRTFRRLEGINLNDYQFSSVLVDPPRAGLDEQTIKLIAQFNYVLYISCNPLTLAQNLKDLNKTHKVEKLALFDQFPFTPHIETGVLLAKR</sequence>